<dbReference type="EMBL" id="KX774321">
    <property type="protein sequence ID" value="AOZ63859.1"/>
    <property type="molecule type" value="Genomic_DNA"/>
</dbReference>
<protein>
    <submittedName>
        <fullName evidence="1">Uncharacterized protein</fullName>
    </submittedName>
</protein>
<sequence>MFNITCNGKTTDIVNVSEVEARKALDKAFTEANNILLQGYYHFVSYNRVLGILTIEDGLSNVYRIEEI</sequence>
<keyword evidence="2" id="KW-1185">Reference proteome</keyword>
<evidence type="ECO:0000313" key="2">
    <source>
        <dbReference type="Proteomes" id="UP000224902"/>
    </source>
</evidence>
<dbReference type="Proteomes" id="UP000224902">
    <property type="component" value="Segment"/>
</dbReference>
<name>A0A1I9SAQ3_9CAUD</name>
<reference evidence="2" key="1">
    <citation type="submission" date="2016-08" db="EMBL/GenBank/DDBJ databases">
        <authorList>
            <person name="Seilhamer J.J."/>
        </authorList>
    </citation>
    <scope>NUCLEOTIDE SEQUENCE [LARGE SCALE GENOMIC DNA]</scope>
</reference>
<evidence type="ECO:0000313" key="1">
    <source>
        <dbReference type="EMBL" id="AOZ63859.1"/>
    </source>
</evidence>
<gene>
    <name evidence="1" type="ORF">SEA_WEASELS2_281</name>
</gene>
<organism evidence="1 2">
    <name type="scientific">Rhodococcus phage Weasels2</name>
    <dbReference type="NCBI Taxonomy" id="1897437"/>
    <lineage>
        <taxon>Viruses</taxon>
        <taxon>Duplodnaviria</taxon>
        <taxon>Heunggongvirae</taxon>
        <taxon>Uroviricota</taxon>
        <taxon>Caudoviricetes</taxon>
        <taxon>Weaselvirus</taxon>
        <taxon>Weaselvirus weasel</taxon>
    </lineage>
</organism>
<accession>A0A1I9SAQ3</accession>
<proteinExistence type="predicted"/>